<dbReference type="PANTHER" id="PTHR45622:SF60">
    <property type="entry name" value="UBIQUITIN-PROTEIN LIGASE E3A"/>
    <property type="match status" value="1"/>
</dbReference>
<keyword evidence="2" id="KW-0963">Cytoplasm</keyword>
<organism evidence="10 11">
    <name type="scientific">Chlorella vulgaris</name>
    <name type="common">Green alga</name>
    <dbReference type="NCBI Taxonomy" id="3077"/>
    <lineage>
        <taxon>Eukaryota</taxon>
        <taxon>Viridiplantae</taxon>
        <taxon>Chlorophyta</taxon>
        <taxon>core chlorophytes</taxon>
        <taxon>Trebouxiophyceae</taxon>
        <taxon>Chlorellales</taxon>
        <taxon>Chlorellaceae</taxon>
        <taxon>Chlorella clade</taxon>
        <taxon>Chlorella</taxon>
    </lineage>
</organism>
<dbReference type="InterPro" id="IPR000408">
    <property type="entry name" value="Reg_chr_condens"/>
</dbReference>
<dbReference type="PANTHER" id="PTHR45622">
    <property type="entry name" value="UBIQUITIN-PROTEIN LIGASE E3A-RELATED"/>
    <property type="match status" value="1"/>
</dbReference>
<dbReference type="CDD" id="cd00078">
    <property type="entry name" value="HECTc"/>
    <property type="match status" value="1"/>
</dbReference>
<accession>A0A9D4Z2E1</accession>
<dbReference type="Gene3D" id="3.30.2410.10">
    <property type="entry name" value="Hect, E3 ligase catalytic domain"/>
    <property type="match status" value="1"/>
</dbReference>
<feature type="domain" description="HECT" evidence="9">
    <location>
        <begin position="846"/>
        <end position="1177"/>
    </location>
</feature>
<dbReference type="Pfam" id="PF25390">
    <property type="entry name" value="WD40_RLD"/>
    <property type="match status" value="1"/>
</dbReference>
<dbReference type="InterPro" id="IPR009091">
    <property type="entry name" value="RCC1/BLIP-II"/>
</dbReference>
<dbReference type="FunFam" id="3.30.2160.10:FF:000004">
    <property type="entry name" value="probable E3 ubiquitin-protein ligase HERC4 isoform X1"/>
    <property type="match status" value="1"/>
</dbReference>
<keyword evidence="4" id="KW-0677">Repeat</keyword>
<evidence type="ECO:0000256" key="1">
    <source>
        <dbReference type="ARBA" id="ARBA00004496"/>
    </source>
</evidence>
<dbReference type="InterPro" id="IPR058923">
    <property type="entry name" value="RCC1-like_dom"/>
</dbReference>
<comment type="caution">
    <text evidence="10">The sequence shown here is derived from an EMBL/GenBank/DDBJ whole genome shotgun (WGS) entry which is preliminary data.</text>
</comment>
<evidence type="ECO:0000313" key="11">
    <source>
        <dbReference type="Proteomes" id="UP001055712"/>
    </source>
</evidence>
<feature type="compositionally biased region" description="Low complexity" evidence="8">
    <location>
        <begin position="524"/>
        <end position="544"/>
    </location>
</feature>
<gene>
    <name evidence="10" type="ORF">D9Q98_001177</name>
</gene>
<feature type="repeat" description="RCC1" evidence="7">
    <location>
        <begin position="245"/>
        <end position="296"/>
    </location>
</feature>
<evidence type="ECO:0000256" key="2">
    <source>
        <dbReference type="ARBA" id="ARBA00022490"/>
    </source>
</evidence>
<dbReference type="Pfam" id="PF00632">
    <property type="entry name" value="HECT"/>
    <property type="match status" value="1"/>
</dbReference>
<feature type="repeat" description="RCC1" evidence="7">
    <location>
        <begin position="402"/>
        <end position="454"/>
    </location>
</feature>
<dbReference type="OrthoDB" id="8068875at2759"/>
<feature type="repeat" description="RCC1" evidence="7">
    <location>
        <begin position="137"/>
        <end position="190"/>
    </location>
</feature>
<feature type="region of interest" description="Disordered" evidence="8">
    <location>
        <begin position="524"/>
        <end position="557"/>
    </location>
</feature>
<dbReference type="PROSITE" id="PS50012">
    <property type="entry name" value="RCC1_3"/>
    <property type="match status" value="7"/>
</dbReference>
<dbReference type="PROSITE" id="PS50237">
    <property type="entry name" value="HECT"/>
    <property type="match status" value="1"/>
</dbReference>
<dbReference type="InterPro" id="IPR000569">
    <property type="entry name" value="HECT_dom"/>
</dbReference>
<dbReference type="GO" id="GO:0004842">
    <property type="term" value="F:ubiquitin-protein transferase activity"/>
    <property type="evidence" value="ECO:0007669"/>
    <property type="project" value="InterPro"/>
</dbReference>
<dbReference type="AlphaFoldDB" id="A0A9D4Z2E1"/>
<dbReference type="GO" id="GO:0005737">
    <property type="term" value="C:cytoplasm"/>
    <property type="evidence" value="ECO:0007669"/>
    <property type="project" value="UniProtKB-SubCell"/>
</dbReference>
<dbReference type="Proteomes" id="UP001055712">
    <property type="component" value="Unassembled WGS sequence"/>
</dbReference>
<name>A0A9D4Z2E1_CHLVU</name>
<evidence type="ECO:0000259" key="9">
    <source>
        <dbReference type="PROSITE" id="PS50237"/>
    </source>
</evidence>
<proteinExistence type="predicted"/>
<dbReference type="Gene3D" id="3.30.2160.10">
    <property type="entry name" value="Hect, E3 ligase catalytic domain"/>
    <property type="match status" value="1"/>
</dbReference>
<evidence type="ECO:0000256" key="5">
    <source>
        <dbReference type="ARBA" id="ARBA00022786"/>
    </source>
</evidence>
<evidence type="ECO:0000256" key="3">
    <source>
        <dbReference type="ARBA" id="ARBA00022679"/>
    </source>
</evidence>
<reference evidence="10" key="1">
    <citation type="journal article" date="2019" name="Plant J.">
        <title>Chlorella vulgaris genome assembly and annotation reveals the molecular basis for metabolic acclimation to high light conditions.</title>
        <authorList>
            <person name="Cecchin M."/>
            <person name="Marcolungo L."/>
            <person name="Rossato M."/>
            <person name="Girolomoni L."/>
            <person name="Cosentino E."/>
            <person name="Cuine S."/>
            <person name="Li-Beisson Y."/>
            <person name="Delledonne M."/>
            <person name="Ballottari M."/>
        </authorList>
    </citation>
    <scope>NUCLEOTIDE SEQUENCE</scope>
    <source>
        <strain evidence="10">211/11P</strain>
    </source>
</reference>
<reference evidence="10" key="2">
    <citation type="submission" date="2020-11" db="EMBL/GenBank/DDBJ databases">
        <authorList>
            <person name="Cecchin M."/>
            <person name="Marcolungo L."/>
            <person name="Rossato M."/>
            <person name="Girolomoni L."/>
            <person name="Cosentino E."/>
            <person name="Cuine S."/>
            <person name="Li-Beisson Y."/>
            <person name="Delledonne M."/>
            <person name="Ballottari M."/>
        </authorList>
    </citation>
    <scope>NUCLEOTIDE SEQUENCE</scope>
    <source>
        <strain evidence="10">211/11P</strain>
        <tissue evidence="10">Whole cell</tissue>
    </source>
</reference>
<dbReference type="PRINTS" id="PR00633">
    <property type="entry name" value="RCCNDNSATION"/>
</dbReference>
<comment type="subcellular location">
    <subcellularLocation>
        <location evidence="1">Cytoplasm</location>
    </subcellularLocation>
</comment>
<feature type="active site" description="Glycyl thioester intermediate" evidence="6">
    <location>
        <position position="1144"/>
    </location>
</feature>
<dbReference type="SUPFAM" id="SSF50985">
    <property type="entry name" value="RCC1/BLIP-II"/>
    <property type="match status" value="2"/>
</dbReference>
<evidence type="ECO:0000256" key="4">
    <source>
        <dbReference type="ARBA" id="ARBA00022737"/>
    </source>
</evidence>
<protein>
    <recommendedName>
        <fullName evidence="9">HECT domain-containing protein</fullName>
    </recommendedName>
</protein>
<dbReference type="Gene3D" id="3.90.1750.10">
    <property type="entry name" value="Hect, E3 ligase catalytic domains"/>
    <property type="match status" value="1"/>
</dbReference>
<dbReference type="SUPFAM" id="SSF56204">
    <property type="entry name" value="Hect, E3 ligase catalytic domain"/>
    <property type="match status" value="1"/>
</dbReference>
<dbReference type="InterPro" id="IPR051709">
    <property type="entry name" value="Ub-ligase/GTPase-reg"/>
</dbReference>
<dbReference type="EMBL" id="SIDB01000001">
    <property type="protein sequence ID" value="KAI3438759.1"/>
    <property type="molecule type" value="Genomic_DNA"/>
</dbReference>
<keyword evidence="3" id="KW-0808">Transferase</keyword>
<evidence type="ECO:0000256" key="6">
    <source>
        <dbReference type="PROSITE-ProRule" id="PRU00104"/>
    </source>
</evidence>
<feature type="repeat" description="RCC1" evidence="7">
    <location>
        <begin position="349"/>
        <end position="401"/>
    </location>
</feature>
<sequence length="1177" mass="125090">MHQPAYKAAGSLADSNDAGGGALVAPAPLALDVDLPLSPVADAQRVRPFAEQAVLAQEGTLPISPRRSHSSSSQQLLSRIKRSSTQVWAFGRGDLGQLGSGGTHDAAVPLLVEGLQGRDVVSLEAGALHTAAVTADGELYTFGSNDEGQCGMRLAGSEGVLAPIRVTALENFPVQQAACGAAHTVALLDGGSVAACGSGEYGQLGLGAGSASQVELPRVIKDLRSMHIVRAAAGGSHTLALSSTGGVFGFGNGSFGALGRGTTEGSDVPRPISRLWPLGVVQVACGENHSAALTVDGRVLTWGRGRYGALGLGDFENRSTPMVVQSLGSVVGRQISCGDDHTVLLASDGTAYAWGRGVFGQTGQGHTDNVCRPQLVRGALQGQHIVQVAAGGRHTLCLTASNQVYAFGCNDSGQLAAPPCDSQPTPLLVRGLPPSSPILFVAAGGDTSAVVSDSGSTVHPNAVGPHTSRLHGSHLCAVELPDLLQLTAQAAARKGDRGAVEDVMMGIGSTFGCAGYMLHAFSSQSHSSSQQQQQQPQQQQETASPQPPPIEQQQVQRRKAAAAALDVASIGATFEAVLKLYEPDLVAALGNACVRLLDMLERFLNSLAQQAHQAGATEQQQQSQQQGQQQDLGWVAPTLFVLLQSPLNGDPSGYGGKLLLRICRIISVTLPPGERLVVRQALTSLLSTLPAEVLAGRCLRPLQRYIDSCVQSGLAATRVQLMMAGVLVDIVRQASEDGGAAIPCTEFHNRRLSEHADLQAEYIAWRQNTNTAALCSLCQMPYLLTPEAKSFILHGEAAMQQQKQLSAAAMQALFQGVSPASLAFLHIHVRRGHEVEDALNQLGSLTPSEMKKALRVTFVSAGVPEPAQDEGGVRKEFFQLLTRDLFRPEYGMFKHDDLTRTYFFNPASLESETEYALVGAVLGLAIYNAVILDIRFPMVVFKKLMGVQPSFEDLKAAFPDLGRGLQALLDFGGDVEAVFCRSFTAELDYYGEVRSVELKPGGADVAVTAGNRREYVQLYTHWLLEASIDKQFSAFRSGFLRVCGGPALTLFSPPELELLICGLPHLDFEALEGVSRYEGGYSRDHQEVRWFWEVLHGLSLEQKRAFLQFTTGSDRAPVGGLAKLPLLIQRAGPDTDHLPTSHTCFNSLLLPEYSSKDKLRSKLLTAVENAAQGFGLA</sequence>
<dbReference type="PROSITE" id="PS00626">
    <property type="entry name" value="RCC1_2"/>
    <property type="match status" value="4"/>
</dbReference>
<evidence type="ECO:0000256" key="7">
    <source>
        <dbReference type="PROSITE-ProRule" id="PRU00235"/>
    </source>
</evidence>
<dbReference type="SMART" id="SM00119">
    <property type="entry name" value="HECTc"/>
    <property type="match status" value="1"/>
</dbReference>
<feature type="repeat" description="RCC1" evidence="7">
    <location>
        <begin position="297"/>
        <end position="348"/>
    </location>
</feature>
<evidence type="ECO:0000313" key="10">
    <source>
        <dbReference type="EMBL" id="KAI3438759.1"/>
    </source>
</evidence>
<keyword evidence="11" id="KW-1185">Reference proteome</keyword>
<dbReference type="FunFam" id="3.30.2410.10:FF:000003">
    <property type="entry name" value="probable E3 ubiquitin-protein ligase HERC4 isoform X1"/>
    <property type="match status" value="1"/>
</dbReference>
<evidence type="ECO:0000256" key="8">
    <source>
        <dbReference type="SAM" id="MobiDB-lite"/>
    </source>
</evidence>
<dbReference type="Gene3D" id="2.130.10.30">
    <property type="entry name" value="Regulator of chromosome condensation 1/beta-lactamase-inhibitor protein II"/>
    <property type="match status" value="2"/>
</dbReference>
<feature type="repeat" description="RCC1" evidence="7">
    <location>
        <begin position="191"/>
        <end position="244"/>
    </location>
</feature>
<feature type="repeat" description="RCC1" evidence="7">
    <location>
        <begin position="85"/>
        <end position="136"/>
    </location>
</feature>
<dbReference type="InterPro" id="IPR035983">
    <property type="entry name" value="Hect_E3_ubiquitin_ligase"/>
</dbReference>
<keyword evidence="5 6" id="KW-0833">Ubl conjugation pathway</keyword>